<proteinExistence type="predicted"/>
<gene>
    <name evidence="2" type="ORF">EJ03DRAFT_274460</name>
</gene>
<evidence type="ECO:0000313" key="3">
    <source>
        <dbReference type="Proteomes" id="UP000799436"/>
    </source>
</evidence>
<dbReference type="PANTHER" id="PTHR33112:SF8">
    <property type="entry name" value="HETEROKARYON INCOMPATIBILITY DOMAIN-CONTAINING PROTEIN"/>
    <property type="match status" value="1"/>
</dbReference>
<name>A0A6G1L7V4_9PEZI</name>
<dbReference type="Proteomes" id="UP000799436">
    <property type="component" value="Unassembled WGS sequence"/>
</dbReference>
<evidence type="ECO:0000313" key="2">
    <source>
        <dbReference type="EMBL" id="KAF2768324.1"/>
    </source>
</evidence>
<protein>
    <submittedName>
        <fullName evidence="2">HET-domain-containing protein</fullName>
    </submittedName>
</protein>
<keyword evidence="3" id="KW-1185">Reference proteome</keyword>
<evidence type="ECO:0000259" key="1">
    <source>
        <dbReference type="Pfam" id="PF06985"/>
    </source>
</evidence>
<organism evidence="2 3">
    <name type="scientific">Teratosphaeria nubilosa</name>
    <dbReference type="NCBI Taxonomy" id="161662"/>
    <lineage>
        <taxon>Eukaryota</taxon>
        <taxon>Fungi</taxon>
        <taxon>Dikarya</taxon>
        <taxon>Ascomycota</taxon>
        <taxon>Pezizomycotina</taxon>
        <taxon>Dothideomycetes</taxon>
        <taxon>Dothideomycetidae</taxon>
        <taxon>Mycosphaerellales</taxon>
        <taxon>Teratosphaeriaceae</taxon>
        <taxon>Teratosphaeria</taxon>
    </lineage>
</organism>
<dbReference type="InterPro" id="IPR010730">
    <property type="entry name" value="HET"/>
</dbReference>
<dbReference type="Pfam" id="PF06985">
    <property type="entry name" value="HET"/>
    <property type="match status" value="1"/>
</dbReference>
<feature type="non-terminal residue" evidence="2">
    <location>
        <position position="357"/>
    </location>
</feature>
<sequence length="357" mass="40106">MDHPYIIGRAVPERPDIELCQEWIAKCSSEHAICAKIEDAALPTRLLDVGSGASTHPRLVFTNNLQKGRYAALSHCWGSTVTLCTTTENVARHAVCMPFDNLPLTFRHAVSVTRLLGLTYLWIDSLCILQDSPEDWQAECRRMEQIYENAAVVIAGPAAASSASGFYFSRPMSVIPPIRLPGNEHDDLLVGLSRVSSASERIPPTEKDSILTTRGWIVQERLLAQRVLYFGSHQFYMECDHTSHFESSWEAIDSRDDYTKGMVNCSRGKMALMRWYRTVEIYTACNITRATDRLPALAGLARRYAKLVQDTYLAGLWRNYVIHGLQWCLHGGPSGLRLGTHRGPSWSWASLDDPVSY</sequence>
<dbReference type="EMBL" id="ML995845">
    <property type="protein sequence ID" value="KAF2768324.1"/>
    <property type="molecule type" value="Genomic_DNA"/>
</dbReference>
<dbReference type="AlphaFoldDB" id="A0A6G1L7V4"/>
<dbReference type="OrthoDB" id="3486565at2759"/>
<dbReference type="PANTHER" id="PTHR33112">
    <property type="entry name" value="DOMAIN PROTEIN, PUTATIVE-RELATED"/>
    <property type="match status" value="1"/>
</dbReference>
<accession>A0A6G1L7V4</accession>
<reference evidence="2" key="1">
    <citation type="journal article" date="2020" name="Stud. Mycol.">
        <title>101 Dothideomycetes genomes: a test case for predicting lifestyles and emergence of pathogens.</title>
        <authorList>
            <person name="Haridas S."/>
            <person name="Albert R."/>
            <person name="Binder M."/>
            <person name="Bloem J."/>
            <person name="Labutti K."/>
            <person name="Salamov A."/>
            <person name="Andreopoulos B."/>
            <person name="Baker S."/>
            <person name="Barry K."/>
            <person name="Bills G."/>
            <person name="Bluhm B."/>
            <person name="Cannon C."/>
            <person name="Castanera R."/>
            <person name="Culley D."/>
            <person name="Daum C."/>
            <person name="Ezra D."/>
            <person name="Gonzalez J."/>
            <person name="Henrissat B."/>
            <person name="Kuo A."/>
            <person name="Liang C."/>
            <person name="Lipzen A."/>
            <person name="Lutzoni F."/>
            <person name="Magnuson J."/>
            <person name="Mondo S."/>
            <person name="Nolan M."/>
            <person name="Ohm R."/>
            <person name="Pangilinan J."/>
            <person name="Park H.-J."/>
            <person name="Ramirez L."/>
            <person name="Alfaro M."/>
            <person name="Sun H."/>
            <person name="Tritt A."/>
            <person name="Yoshinaga Y."/>
            <person name="Zwiers L.-H."/>
            <person name="Turgeon B."/>
            <person name="Goodwin S."/>
            <person name="Spatafora J."/>
            <person name="Crous P."/>
            <person name="Grigoriev I."/>
        </authorList>
    </citation>
    <scope>NUCLEOTIDE SEQUENCE</scope>
    <source>
        <strain evidence="2">CBS 116005</strain>
    </source>
</reference>
<feature type="domain" description="Heterokaryon incompatibility" evidence="1">
    <location>
        <begin position="70"/>
        <end position="220"/>
    </location>
</feature>